<dbReference type="Proteomes" id="UP000807025">
    <property type="component" value="Unassembled WGS sequence"/>
</dbReference>
<accession>A0A9P5ZLV3</accession>
<evidence type="ECO:0000313" key="1">
    <source>
        <dbReference type="EMBL" id="KAF9490174.1"/>
    </source>
</evidence>
<sequence length="148" mass="16951">MIFLLLYTTLFHNCQNCHLYHSDTASGPITTARATDVGAPITGHSLLTINYSHSSVHYDHAVMPLCVNVQLEVPLNSERCRKAQQTLKLIRKAKPSFVPEADSTRKDWVMDMPRCIRSRRMETVKLQREVIRFDSPTGRLRPLLYLKA</sequence>
<dbReference type="EMBL" id="MU154648">
    <property type="protein sequence ID" value="KAF9490174.1"/>
    <property type="molecule type" value="Genomic_DNA"/>
</dbReference>
<protein>
    <submittedName>
        <fullName evidence="1">Uncharacterized protein</fullName>
    </submittedName>
</protein>
<proteinExistence type="predicted"/>
<keyword evidence="2" id="KW-1185">Reference proteome</keyword>
<name>A0A9P5ZLV3_PLEER</name>
<evidence type="ECO:0000313" key="2">
    <source>
        <dbReference type="Proteomes" id="UP000807025"/>
    </source>
</evidence>
<dbReference type="AlphaFoldDB" id="A0A9P5ZLV3"/>
<reference evidence="1" key="1">
    <citation type="submission" date="2020-11" db="EMBL/GenBank/DDBJ databases">
        <authorList>
            <consortium name="DOE Joint Genome Institute"/>
            <person name="Ahrendt S."/>
            <person name="Riley R."/>
            <person name="Andreopoulos W."/>
            <person name="Labutti K."/>
            <person name="Pangilinan J."/>
            <person name="Ruiz-Duenas F.J."/>
            <person name="Barrasa J.M."/>
            <person name="Sanchez-Garcia M."/>
            <person name="Camarero S."/>
            <person name="Miyauchi S."/>
            <person name="Serrano A."/>
            <person name="Linde D."/>
            <person name="Babiker R."/>
            <person name="Drula E."/>
            <person name="Ayuso-Fernandez I."/>
            <person name="Pacheco R."/>
            <person name="Padilla G."/>
            <person name="Ferreira P."/>
            <person name="Barriuso J."/>
            <person name="Kellner H."/>
            <person name="Castanera R."/>
            <person name="Alfaro M."/>
            <person name="Ramirez L."/>
            <person name="Pisabarro A.G."/>
            <person name="Kuo A."/>
            <person name="Tritt A."/>
            <person name="Lipzen A."/>
            <person name="He G."/>
            <person name="Yan M."/>
            <person name="Ng V."/>
            <person name="Cullen D."/>
            <person name="Martin F."/>
            <person name="Rosso M.-N."/>
            <person name="Henrissat B."/>
            <person name="Hibbett D."/>
            <person name="Martinez A.T."/>
            <person name="Grigoriev I.V."/>
        </authorList>
    </citation>
    <scope>NUCLEOTIDE SEQUENCE</scope>
    <source>
        <strain evidence="1">ATCC 90797</strain>
    </source>
</reference>
<gene>
    <name evidence="1" type="ORF">BDN71DRAFT_218757</name>
</gene>
<dbReference type="OrthoDB" id="10610750at2759"/>
<comment type="caution">
    <text evidence="1">The sequence shown here is derived from an EMBL/GenBank/DDBJ whole genome shotgun (WGS) entry which is preliminary data.</text>
</comment>
<organism evidence="1 2">
    <name type="scientific">Pleurotus eryngii</name>
    <name type="common">Boletus of the steppes</name>
    <dbReference type="NCBI Taxonomy" id="5323"/>
    <lineage>
        <taxon>Eukaryota</taxon>
        <taxon>Fungi</taxon>
        <taxon>Dikarya</taxon>
        <taxon>Basidiomycota</taxon>
        <taxon>Agaricomycotina</taxon>
        <taxon>Agaricomycetes</taxon>
        <taxon>Agaricomycetidae</taxon>
        <taxon>Agaricales</taxon>
        <taxon>Pleurotineae</taxon>
        <taxon>Pleurotaceae</taxon>
        <taxon>Pleurotus</taxon>
    </lineage>
</organism>